<reference evidence="2 3" key="1">
    <citation type="submission" date="2020-04" db="EMBL/GenBank/DDBJ databases">
        <authorList>
            <person name="De Canck E."/>
        </authorList>
    </citation>
    <scope>NUCLEOTIDE SEQUENCE [LARGE SCALE GENOMIC DNA]</scope>
    <source>
        <strain evidence="2 3">LMG 27177</strain>
    </source>
</reference>
<evidence type="ECO:0000256" key="1">
    <source>
        <dbReference type="SAM" id="MobiDB-lite"/>
    </source>
</evidence>
<sequence length="533" mass="60497">MGPEAEEVQEETQPAKLFDLPETEGVNESERILTGLCQRTFLRLWSQTNVYTDDGFKNGKGATKELCDALVVFGKDVILFSDKHVLFNEAKGLKVAWPRWYKKAVFESCRQLHGAKLWLERFPQRAFLDAKCTRSLPVPVPSENATFHLVAVTRGSRNSALAHNDGVGCGSLAVNNAVKGDTHNEHPFVIGIPQPEKHFVHVFDEVSIELVLRELDTVVDFLDYLKKRQALLGTSGIMVSATGEEELLAAYMRTTDADGEEHLFFDVSDGEAPPAAIVFDAGSYDALTEDIGYKRKQRVDHVSYGWDRLIDRFIDYGDPKLLMPYLVQTNAETERGLRLMAAESRYRRRQLAMSLFSALDRVEPGMRLGRVVYGGIVGETVFVFVIVPKRSTETYDEYRTYRRSVLHAYVRTAKLKAPLGTVFVGIALDNPHKKDYEGGSEDLMVYSQESWSAADLAELERKRVELGLWKGKGEQWRFRQDEFPGDNQRVALRRMDDEPAVSSQKRDADKKRKAEKRKRKAQAASKRHNRKKK</sequence>
<dbReference type="RefSeq" id="WP_175164863.1">
    <property type="nucleotide sequence ID" value="NZ_CADIKI010000020.1"/>
</dbReference>
<keyword evidence="3" id="KW-1185">Reference proteome</keyword>
<feature type="compositionally biased region" description="Acidic residues" evidence="1">
    <location>
        <begin position="1"/>
        <end position="10"/>
    </location>
</feature>
<dbReference type="AlphaFoldDB" id="A0A6J5GST4"/>
<protein>
    <submittedName>
        <fullName evidence="2">Uncharacterized protein</fullName>
    </submittedName>
</protein>
<evidence type="ECO:0000313" key="2">
    <source>
        <dbReference type="EMBL" id="CAB3804578.1"/>
    </source>
</evidence>
<dbReference type="Proteomes" id="UP000494252">
    <property type="component" value="Unassembled WGS sequence"/>
</dbReference>
<name>A0A6J5GST4_9BURK</name>
<dbReference type="EMBL" id="CADIKI010000020">
    <property type="protein sequence ID" value="CAB3804578.1"/>
    <property type="molecule type" value="Genomic_DNA"/>
</dbReference>
<feature type="region of interest" description="Disordered" evidence="1">
    <location>
        <begin position="487"/>
        <end position="533"/>
    </location>
</feature>
<accession>A0A6J5GST4</accession>
<evidence type="ECO:0000313" key="3">
    <source>
        <dbReference type="Proteomes" id="UP000494252"/>
    </source>
</evidence>
<organism evidence="2 3">
    <name type="scientific">Paraburkholderia fynbosensis</name>
    <dbReference type="NCBI Taxonomy" id="1200993"/>
    <lineage>
        <taxon>Bacteria</taxon>
        <taxon>Pseudomonadati</taxon>
        <taxon>Pseudomonadota</taxon>
        <taxon>Betaproteobacteria</taxon>
        <taxon>Burkholderiales</taxon>
        <taxon>Burkholderiaceae</taxon>
        <taxon>Paraburkholderia</taxon>
    </lineage>
</organism>
<feature type="region of interest" description="Disordered" evidence="1">
    <location>
        <begin position="1"/>
        <end position="20"/>
    </location>
</feature>
<proteinExistence type="predicted"/>
<feature type="compositionally biased region" description="Basic residues" evidence="1">
    <location>
        <begin position="513"/>
        <end position="533"/>
    </location>
</feature>
<gene>
    <name evidence="2" type="ORF">LMG27177_05683</name>
</gene>